<dbReference type="GeneID" id="302998748"/>
<accession>F2NVQ2</accession>
<dbReference type="RefSeq" id="WP_013701771.1">
    <property type="nucleotide sequence ID" value="NC_015385.1"/>
</dbReference>
<evidence type="ECO:0000259" key="2">
    <source>
        <dbReference type="Pfam" id="PF02481"/>
    </source>
</evidence>
<keyword evidence="4" id="KW-1185">Reference proteome</keyword>
<evidence type="ECO:0000256" key="1">
    <source>
        <dbReference type="ARBA" id="ARBA00006525"/>
    </source>
</evidence>
<dbReference type="EMBL" id="CP002631">
    <property type="protein sequence ID" value="AEB14489.1"/>
    <property type="molecule type" value="Genomic_DNA"/>
</dbReference>
<proteinExistence type="inferred from homology"/>
<sequence length="318" mass="34130">MDILDIAISSITFLSAKEKILLKKNIDSMDNLALLSIEELSTIIGRSLGRAAWNGKACRALAERSFSLAESKGINSVFYYEAEFPAMLRTIPDSPYAFFYRGTLEALKKPCVSVVGTRCICEKTAHAAFGFAREAAFCGQTVISGLANGIDSFAHKGALSSGILQSTAAILPCGIDTVVPYGNRSLAQQIVKNGGFIASEYVPGIPAEPWRFVQRNRLVAALSSCTVVVHAPAGSGALITADFALDYNRDVVFHSAGFCSEAEKNGHGGKKSVRTSEKFIEEGAPVIENYADFVAVKKNAPGFKVCKNKGQLEFFDSC</sequence>
<dbReference type="eggNOG" id="COG0758">
    <property type="taxonomic scope" value="Bacteria"/>
</dbReference>
<reference evidence="4" key="2">
    <citation type="submission" date="2011-04" db="EMBL/GenBank/DDBJ databases">
        <title>The complete genome of chromosome of Treponema succinifaciens DSM 2489.</title>
        <authorList>
            <person name="Lucas S."/>
            <person name="Copeland A."/>
            <person name="Lapidus A."/>
            <person name="Bruce D."/>
            <person name="Goodwin L."/>
            <person name="Pitluck S."/>
            <person name="Peters L."/>
            <person name="Kyrpides N."/>
            <person name="Mavromatis K."/>
            <person name="Ivanova N."/>
            <person name="Ovchinnikova G."/>
            <person name="Teshima H."/>
            <person name="Detter J.C."/>
            <person name="Tapia R."/>
            <person name="Han C."/>
            <person name="Land M."/>
            <person name="Hauser L."/>
            <person name="Markowitz V."/>
            <person name="Cheng J.-F."/>
            <person name="Hugenholtz P."/>
            <person name="Woyke T."/>
            <person name="Wu D."/>
            <person name="Gronow S."/>
            <person name="Wellnitz S."/>
            <person name="Brambilla E."/>
            <person name="Klenk H.-P."/>
            <person name="Eisen J.A."/>
        </authorList>
    </citation>
    <scope>NUCLEOTIDE SEQUENCE [LARGE SCALE GENOMIC DNA]</scope>
    <source>
        <strain evidence="4">ATCC 33096 / DSM 2489 / 6091</strain>
    </source>
</reference>
<dbReference type="HOGENOM" id="CLU_029601_3_1_12"/>
<dbReference type="PANTHER" id="PTHR43022:SF1">
    <property type="entry name" value="PROTEIN SMF"/>
    <property type="match status" value="1"/>
</dbReference>
<reference evidence="3 4" key="1">
    <citation type="journal article" date="2011" name="Stand. Genomic Sci.">
        <title>Complete genome sequence of Treponema succinifaciens type strain (6091).</title>
        <authorList>
            <person name="Han C."/>
            <person name="Gronow S."/>
            <person name="Teshima H."/>
            <person name="Lapidus A."/>
            <person name="Nolan M."/>
            <person name="Lucas S."/>
            <person name="Hammon N."/>
            <person name="Deshpande S."/>
            <person name="Cheng J.F."/>
            <person name="Zeytun A."/>
            <person name="Tapia R."/>
            <person name="Goodwin L."/>
            <person name="Pitluck S."/>
            <person name="Liolios K."/>
            <person name="Pagani I."/>
            <person name="Ivanova N."/>
            <person name="Mavromatis K."/>
            <person name="Mikhailova N."/>
            <person name="Huntemann M."/>
            <person name="Pati A."/>
            <person name="Chen A."/>
            <person name="Palaniappan K."/>
            <person name="Land M."/>
            <person name="Hauser L."/>
            <person name="Brambilla E.M."/>
            <person name="Rohde M."/>
            <person name="Goker M."/>
            <person name="Woyke T."/>
            <person name="Bristow J."/>
            <person name="Eisen J.A."/>
            <person name="Markowitz V."/>
            <person name="Hugenholtz P."/>
            <person name="Kyrpides N.C."/>
            <person name="Klenk H.P."/>
            <person name="Detter J.C."/>
        </authorList>
    </citation>
    <scope>NUCLEOTIDE SEQUENCE [LARGE SCALE GENOMIC DNA]</scope>
    <source>
        <strain evidence="4">ATCC 33096 / DSM 2489 / 6091</strain>
    </source>
</reference>
<protein>
    <submittedName>
        <fullName evidence="3">SMF family protein</fullName>
    </submittedName>
</protein>
<dbReference type="OrthoDB" id="9785707at2"/>
<dbReference type="AlphaFoldDB" id="F2NVQ2"/>
<organism evidence="3 4">
    <name type="scientific">Treponema succinifaciens (strain ATCC 33096 / DSM 2489 / 6091)</name>
    <dbReference type="NCBI Taxonomy" id="869209"/>
    <lineage>
        <taxon>Bacteria</taxon>
        <taxon>Pseudomonadati</taxon>
        <taxon>Spirochaetota</taxon>
        <taxon>Spirochaetia</taxon>
        <taxon>Spirochaetales</taxon>
        <taxon>Treponemataceae</taxon>
        <taxon>Treponema</taxon>
    </lineage>
</organism>
<dbReference type="STRING" id="869209.Tresu_1589"/>
<dbReference type="InterPro" id="IPR057666">
    <property type="entry name" value="DrpA_SLOG"/>
</dbReference>
<feature type="domain" description="Smf/DprA SLOG" evidence="2">
    <location>
        <begin position="77"/>
        <end position="294"/>
    </location>
</feature>
<name>F2NVQ2_TRES6</name>
<dbReference type="GO" id="GO:0009294">
    <property type="term" value="P:DNA-mediated transformation"/>
    <property type="evidence" value="ECO:0007669"/>
    <property type="project" value="InterPro"/>
</dbReference>
<dbReference type="Pfam" id="PF02481">
    <property type="entry name" value="DNA_processg_A"/>
    <property type="match status" value="1"/>
</dbReference>
<dbReference type="Proteomes" id="UP000006852">
    <property type="component" value="Chromosome"/>
</dbReference>
<evidence type="ECO:0000313" key="4">
    <source>
        <dbReference type="Proteomes" id="UP000006852"/>
    </source>
</evidence>
<dbReference type="InterPro" id="IPR003488">
    <property type="entry name" value="DprA"/>
</dbReference>
<comment type="similarity">
    <text evidence="1">Belongs to the DprA/Smf family.</text>
</comment>
<dbReference type="PANTHER" id="PTHR43022">
    <property type="entry name" value="PROTEIN SMF"/>
    <property type="match status" value="1"/>
</dbReference>
<evidence type="ECO:0000313" key="3">
    <source>
        <dbReference type="EMBL" id="AEB14489.1"/>
    </source>
</evidence>
<gene>
    <name evidence="3" type="ordered locus">Tresu_1589</name>
</gene>
<dbReference type="KEGG" id="tsu:Tresu_1589"/>
<dbReference type="Gene3D" id="3.40.50.450">
    <property type="match status" value="1"/>
</dbReference>
<dbReference type="SUPFAM" id="SSF102405">
    <property type="entry name" value="MCP/YpsA-like"/>
    <property type="match status" value="1"/>
</dbReference>